<organism evidence="1 2">
    <name type="scientific">Sphenostylis stenocarpa</name>
    <dbReference type="NCBI Taxonomy" id="92480"/>
    <lineage>
        <taxon>Eukaryota</taxon>
        <taxon>Viridiplantae</taxon>
        <taxon>Streptophyta</taxon>
        <taxon>Embryophyta</taxon>
        <taxon>Tracheophyta</taxon>
        <taxon>Spermatophyta</taxon>
        <taxon>Magnoliopsida</taxon>
        <taxon>eudicotyledons</taxon>
        <taxon>Gunneridae</taxon>
        <taxon>Pentapetalae</taxon>
        <taxon>rosids</taxon>
        <taxon>fabids</taxon>
        <taxon>Fabales</taxon>
        <taxon>Fabaceae</taxon>
        <taxon>Papilionoideae</taxon>
        <taxon>50 kb inversion clade</taxon>
        <taxon>NPAAA clade</taxon>
        <taxon>indigoferoid/millettioid clade</taxon>
        <taxon>Phaseoleae</taxon>
        <taxon>Sphenostylis</taxon>
    </lineage>
</organism>
<evidence type="ECO:0000313" key="1">
    <source>
        <dbReference type="EMBL" id="CAJ1965040.1"/>
    </source>
</evidence>
<evidence type="ECO:0000313" key="2">
    <source>
        <dbReference type="Proteomes" id="UP001189624"/>
    </source>
</evidence>
<name>A0AA86SM30_9FABA</name>
<dbReference type="Gramene" id="rna-AYBTSS11_LOCUS20632">
    <property type="protein sequence ID" value="CAJ1965040.1"/>
    <property type="gene ID" value="gene-AYBTSS11_LOCUS20632"/>
</dbReference>
<sequence length="98" mass="10779">AKVYSPKTSELPVRIAINSIVGFACKLKSMFQTFSSKFPLFKFSFGLRMGRNRALTGDSAFKFAGIPNSFGKITIANSLTVGSVSNLGINFLRRGFRF</sequence>
<protein>
    <submittedName>
        <fullName evidence="1">Uncharacterized protein</fullName>
    </submittedName>
</protein>
<reference evidence="1" key="1">
    <citation type="submission" date="2023-10" db="EMBL/GenBank/DDBJ databases">
        <authorList>
            <person name="Domelevo Entfellner J.-B."/>
        </authorList>
    </citation>
    <scope>NUCLEOTIDE SEQUENCE</scope>
</reference>
<feature type="non-terminal residue" evidence="1">
    <location>
        <position position="1"/>
    </location>
</feature>
<dbReference type="AlphaFoldDB" id="A0AA86SM30"/>
<keyword evidence="2" id="KW-1185">Reference proteome</keyword>
<proteinExistence type="predicted"/>
<dbReference type="Proteomes" id="UP001189624">
    <property type="component" value="Chromosome 6"/>
</dbReference>
<dbReference type="EMBL" id="OY731403">
    <property type="protein sequence ID" value="CAJ1965040.1"/>
    <property type="molecule type" value="Genomic_DNA"/>
</dbReference>
<gene>
    <name evidence="1" type="ORF">AYBTSS11_LOCUS20632</name>
</gene>
<accession>A0AA86SM30</accession>